<dbReference type="Pfam" id="PF01152">
    <property type="entry name" value="Bac_globin"/>
    <property type="match status" value="1"/>
</dbReference>
<accession>A0ABX2CRB7</accession>
<dbReference type="EMBL" id="JABFDN010000026">
    <property type="protein sequence ID" value="NPU69877.1"/>
    <property type="molecule type" value="Genomic_DNA"/>
</dbReference>
<comment type="similarity">
    <text evidence="5">Belongs to the truncated hemoglobin family. Group II subfamily.</text>
</comment>
<dbReference type="Gene3D" id="1.10.490.10">
    <property type="entry name" value="Globins"/>
    <property type="match status" value="1"/>
</dbReference>
<evidence type="ECO:0000256" key="5">
    <source>
        <dbReference type="ARBA" id="ARBA00034496"/>
    </source>
</evidence>
<keyword evidence="2" id="KW-0349">Heme</keyword>
<protein>
    <submittedName>
        <fullName evidence="6">Group II truncated hemoglobin</fullName>
    </submittedName>
</protein>
<dbReference type="PANTHER" id="PTHR47366:SF1">
    <property type="entry name" value="TWO-ON-TWO HEMOGLOBIN-3"/>
    <property type="match status" value="1"/>
</dbReference>
<evidence type="ECO:0000313" key="6">
    <source>
        <dbReference type="EMBL" id="NPU69877.1"/>
    </source>
</evidence>
<dbReference type="Proteomes" id="UP000886476">
    <property type="component" value="Unassembled WGS sequence"/>
</dbReference>
<proteinExistence type="inferred from homology"/>
<evidence type="ECO:0000256" key="4">
    <source>
        <dbReference type="ARBA" id="ARBA00023004"/>
    </source>
</evidence>
<keyword evidence="3" id="KW-0479">Metal-binding</keyword>
<reference evidence="6" key="1">
    <citation type="submission" date="2020-05" db="EMBL/GenBank/DDBJ databases">
        <title>Nod-independent and nitrogen-fixing Bradyrhizobium aeschynomene sp. nov. isolated from nodules of Aeschynomene indica.</title>
        <authorList>
            <person name="Zhang Z."/>
        </authorList>
    </citation>
    <scope>NUCLEOTIDE SEQUENCE</scope>
    <source>
        <strain evidence="6">83012</strain>
    </source>
</reference>
<gene>
    <name evidence="6" type="ORF">HL667_33140</name>
</gene>
<keyword evidence="1" id="KW-0813">Transport</keyword>
<keyword evidence="7" id="KW-1185">Reference proteome</keyword>
<comment type="caution">
    <text evidence="6">The sequence shown here is derived from an EMBL/GenBank/DDBJ whole genome shotgun (WGS) entry which is preliminary data.</text>
</comment>
<dbReference type="SUPFAM" id="SSF46458">
    <property type="entry name" value="Globin-like"/>
    <property type="match status" value="1"/>
</dbReference>
<organism evidence="6 7">
    <name type="scientific">Bradyrhizobium aeschynomenes</name>
    <dbReference type="NCBI Taxonomy" id="2734909"/>
    <lineage>
        <taxon>Bacteria</taxon>
        <taxon>Pseudomonadati</taxon>
        <taxon>Pseudomonadota</taxon>
        <taxon>Alphaproteobacteria</taxon>
        <taxon>Hyphomicrobiales</taxon>
        <taxon>Nitrobacteraceae</taxon>
        <taxon>Bradyrhizobium</taxon>
    </lineage>
</organism>
<dbReference type="InterPro" id="IPR044203">
    <property type="entry name" value="GlbO/GLB3-like"/>
</dbReference>
<dbReference type="InterPro" id="IPR009050">
    <property type="entry name" value="Globin-like_sf"/>
</dbReference>
<dbReference type="InterPro" id="IPR012292">
    <property type="entry name" value="Globin/Proto"/>
</dbReference>
<evidence type="ECO:0000313" key="7">
    <source>
        <dbReference type="Proteomes" id="UP000886476"/>
    </source>
</evidence>
<dbReference type="PANTHER" id="PTHR47366">
    <property type="entry name" value="TWO-ON-TWO HEMOGLOBIN-3"/>
    <property type="match status" value="1"/>
</dbReference>
<dbReference type="RefSeq" id="WP_172115334.1">
    <property type="nucleotide sequence ID" value="NZ_JABFDM010000023.1"/>
</dbReference>
<dbReference type="CDD" id="cd14773">
    <property type="entry name" value="TrHb2_PhHbO-like_O"/>
    <property type="match status" value="1"/>
</dbReference>
<name>A0ABX2CRB7_9BRAD</name>
<sequence length="152" mass="16865">MADAGTTETDTSATGPVITPYERIGGAVVIDRLVDSFYHRMDTLPEARTIRDMHGTNLGPIKVILKRYLSEWLGGPKLYSPEKGHPRLRQRHMGFPIGNAERDAWLLCMRGALEETVADVAARQDVDAAMTKLADWMRNQAGNPHDARAARP</sequence>
<evidence type="ECO:0000256" key="1">
    <source>
        <dbReference type="ARBA" id="ARBA00022448"/>
    </source>
</evidence>
<keyword evidence="4" id="KW-0408">Iron</keyword>
<evidence type="ECO:0000256" key="2">
    <source>
        <dbReference type="ARBA" id="ARBA00022617"/>
    </source>
</evidence>
<evidence type="ECO:0000256" key="3">
    <source>
        <dbReference type="ARBA" id="ARBA00022723"/>
    </source>
</evidence>
<dbReference type="InterPro" id="IPR001486">
    <property type="entry name" value="Hemoglobin_trunc"/>
</dbReference>